<evidence type="ECO:0000256" key="1">
    <source>
        <dbReference type="SAM" id="MobiDB-lite"/>
    </source>
</evidence>
<keyword evidence="3" id="KW-1185">Reference proteome</keyword>
<dbReference type="Proteomes" id="UP000289411">
    <property type="component" value="Unassembled WGS sequence"/>
</dbReference>
<feature type="region of interest" description="Disordered" evidence="1">
    <location>
        <begin position="1"/>
        <end position="21"/>
    </location>
</feature>
<evidence type="ECO:0000313" key="3">
    <source>
        <dbReference type="Proteomes" id="UP000289411"/>
    </source>
</evidence>
<dbReference type="EMBL" id="QYBC01000002">
    <property type="protein sequence ID" value="RYB07261.1"/>
    <property type="molecule type" value="Genomic_DNA"/>
</dbReference>
<sequence length="80" mass="8276">MTSSPDIKNLGGRPATGQGAPVLVRMQPDLLSALDAFATDQGDPQPSRPEAVRRALADHLRAKGYLPASADAADHIDGTG</sequence>
<accession>A0A4Q2RJS3</accession>
<protein>
    <recommendedName>
        <fullName evidence="4">Ribbon-helix-helix protein, CopG family</fullName>
    </recommendedName>
</protein>
<dbReference type="OrthoDB" id="7452585at2"/>
<gene>
    <name evidence="2" type="ORF">D3272_04165</name>
</gene>
<organism evidence="2 3">
    <name type="scientific">Lichenibacterium ramalinae</name>
    <dbReference type="NCBI Taxonomy" id="2316527"/>
    <lineage>
        <taxon>Bacteria</taxon>
        <taxon>Pseudomonadati</taxon>
        <taxon>Pseudomonadota</taxon>
        <taxon>Alphaproteobacteria</taxon>
        <taxon>Hyphomicrobiales</taxon>
        <taxon>Lichenihabitantaceae</taxon>
        <taxon>Lichenibacterium</taxon>
    </lineage>
</organism>
<proteinExistence type="predicted"/>
<reference evidence="2 3" key="2">
    <citation type="submission" date="2019-02" db="EMBL/GenBank/DDBJ databases">
        <title>'Lichenibacterium ramalinii' gen. nov. sp. nov., 'Lichenibacterium minor' gen. nov. sp. nov.</title>
        <authorList>
            <person name="Pankratov T."/>
        </authorList>
    </citation>
    <scope>NUCLEOTIDE SEQUENCE [LARGE SCALE GENOMIC DNA]</scope>
    <source>
        <strain evidence="2 3">RmlP001</strain>
    </source>
</reference>
<name>A0A4Q2RJS3_9HYPH</name>
<evidence type="ECO:0008006" key="4">
    <source>
        <dbReference type="Google" id="ProtNLM"/>
    </source>
</evidence>
<dbReference type="AlphaFoldDB" id="A0A4Q2RJS3"/>
<comment type="caution">
    <text evidence="2">The sequence shown here is derived from an EMBL/GenBank/DDBJ whole genome shotgun (WGS) entry which is preliminary data.</text>
</comment>
<reference evidence="2 3" key="1">
    <citation type="submission" date="2018-09" db="EMBL/GenBank/DDBJ databases">
        <authorList>
            <person name="Grouzdev D.S."/>
            <person name="Krutkina M.S."/>
        </authorList>
    </citation>
    <scope>NUCLEOTIDE SEQUENCE [LARGE SCALE GENOMIC DNA]</scope>
    <source>
        <strain evidence="2 3">RmlP001</strain>
    </source>
</reference>
<evidence type="ECO:0000313" key="2">
    <source>
        <dbReference type="EMBL" id="RYB07261.1"/>
    </source>
</evidence>